<reference evidence="2 3" key="1">
    <citation type="submission" date="2018-09" db="EMBL/GenBank/DDBJ databases">
        <title>Complete genome sequence of the hydrocarbonoclastic bacterium Alcaligenes aquatilis QD168, isolated from a crude-oil polluted marine sediment of Central Chile.</title>
        <authorList>
            <person name="Duran R.E."/>
            <person name="Barra B."/>
            <person name="Salva-Serra F."/>
            <person name="Mendez V."/>
            <person name="Moore E.R.B."/>
            <person name="Seeger M."/>
        </authorList>
    </citation>
    <scope>NUCLEOTIDE SEQUENCE [LARGE SCALE GENOMIC DNA]</scope>
    <source>
        <strain evidence="2 3">QD168</strain>
    </source>
</reference>
<protein>
    <submittedName>
        <fullName evidence="2">NAD-dependent epimerase/dehydratase family protein</fullName>
    </submittedName>
</protein>
<dbReference type="Pfam" id="PF01370">
    <property type="entry name" value="Epimerase"/>
    <property type="match status" value="1"/>
</dbReference>
<evidence type="ECO:0000313" key="3">
    <source>
        <dbReference type="Proteomes" id="UP000268070"/>
    </source>
</evidence>
<evidence type="ECO:0000313" key="2">
    <source>
        <dbReference type="EMBL" id="AYN22220.1"/>
    </source>
</evidence>
<dbReference type="InterPro" id="IPR051207">
    <property type="entry name" value="ComplexI_NDUFA9_subunit"/>
</dbReference>
<dbReference type="KEGG" id="aaqu:D3M96_17720"/>
<dbReference type="RefSeq" id="WP_121739736.1">
    <property type="nucleotide sequence ID" value="NZ_CP032153.1"/>
</dbReference>
<dbReference type="Proteomes" id="UP000268070">
    <property type="component" value="Chromosome"/>
</dbReference>
<proteinExistence type="predicted"/>
<dbReference type="InterPro" id="IPR001509">
    <property type="entry name" value="Epimerase_deHydtase"/>
</dbReference>
<dbReference type="PANTHER" id="PTHR12126">
    <property type="entry name" value="NADH-UBIQUINONE OXIDOREDUCTASE 39 KDA SUBUNIT-RELATED"/>
    <property type="match status" value="1"/>
</dbReference>
<dbReference type="SUPFAM" id="SSF51735">
    <property type="entry name" value="NAD(P)-binding Rossmann-fold domains"/>
    <property type="match status" value="1"/>
</dbReference>
<accession>A0A3G2HYK0</accession>
<dbReference type="OrthoDB" id="5565437at2"/>
<dbReference type="PANTHER" id="PTHR12126:SF11">
    <property type="entry name" value="NADH DEHYDROGENASE [UBIQUINONE] 1 ALPHA SUBCOMPLEX SUBUNIT 9, MITOCHONDRIAL"/>
    <property type="match status" value="1"/>
</dbReference>
<feature type="domain" description="NAD-dependent epimerase/dehydratase" evidence="1">
    <location>
        <begin position="92"/>
        <end position="208"/>
    </location>
</feature>
<gene>
    <name evidence="2" type="ORF">D3M96_17720</name>
</gene>
<dbReference type="Gene3D" id="3.40.50.720">
    <property type="entry name" value="NAD(P)-binding Rossmann-like Domain"/>
    <property type="match status" value="1"/>
</dbReference>
<evidence type="ECO:0000259" key="1">
    <source>
        <dbReference type="Pfam" id="PF01370"/>
    </source>
</evidence>
<dbReference type="InterPro" id="IPR036291">
    <property type="entry name" value="NAD(P)-bd_dom_sf"/>
</dbReference>
<dbReference type="GO" id="GO:0044877">
    <property type="term" value="F:protein-containing complex binding"/>
    <property type="evidence" value="ECO:0007669"/>
    <property type="project" value="TreeGrafter"/>
</dbReference>
<organism evidence="2 3">
    <name type="scientific">Alcaligenes aquatilis</name>
    <dbReference type="NCBI Taxonomy" id="323284"/>
    <lineage>
        <taxon>Bacteria</taxon>
        <taxon>Pseudomonadati</taxon>
        <taxon>Pseudomonadota</taxon>
        <taxon>Betaproteobacteria</taxon>
        <taxon>Burkholderiales</taxon>
        <taxon>Alcaligenaceae</taxon>
        <taxon>Alcaligenes</taxon>
    </lineage>
</organism>
<dbReference type="AlphaFoldDB" id="A0A3G2HYK0"/>
<name>A0A3G2HYK0_9BURK</name>
<dbReference type="EMBL" id="CP032153">
    <property type="protein sequence ID" value="AYN22220.1"/>
    <property type="molecule type" value="Genomic_DNA"/>
</dbReference>
<sequence length="295" mass="33748">MTMTSHTTVGLLGATSPAGRQIMRMLTESGHRVIALSRTHPSQDDGQVQWVQVVPDMSPENLFALTGEIQHWIVVSHIWVIEQYQAFLSLCKAKRIVCISSTSQFTKTSSSNPYEEELVQKLINGERQVREWCATHNIGWTILRPTLIYGRSTDRNLSEIVRLIRKWGFFPLLGGGKGLRQPIYVDDVARACIQALWADAAMNKAYNISGAEQLTYKEMVKRVFQALGKPPRLINIPMPAFNVALFFLRLIPKYKNWNADMVLRMNKDMIFDHDDARSDFDFTPQSFFLQPRDIE</sequence>